<accession>A0A2M6XCD2</accession>
<evidence type="ECO:0000313" key="6">
    <source>
        <dbReference type="EMBL" id="PIU03296.1"/>
    </source>
</evidence>
<comment type="function">
    <text evidence="5">Forms part of the ribosomal stalk, playing a central role in the interaction of the ribosome with GTP-bound translation factors.</text>
</comment>
<evidence type="ECO:0000256" key="1">
    <source>
        <dbReference type="ARBA" id="ARBA00008889"/>
    </source>
</evidence>
<organism evidence="6 7">
    <name type="scientific">Candidatus Shapirobacteria bacterium CG08_land_8_20_14_0_20_39_18</name>
    <dbReference type="NCBI Taxonomy" id="1974883"/>
    <lineage>
        <taxon>Bacteria</taxon>
        <taxon>Candidatus Shapironibacteriota</taxon>
    </lineage>
</organism>
<dbReference type="Gene3D" id="3.30.70.1730">
    <property type="match status" value="1"/>
</dbReference>
<dbReference type="Pfam" id="PF00466">
    <property type="entry name" value="Ribosomal_L10"/>
    <property type="match status" value="1"/>
</dbReference>
<evidence type="ECO:0000313" key="7">
    <source>
        <dbReference type="Proteomes" id="UP000228996"/>
    </source>
</evidence>
<dbReference type="EMBL" id="PEYO01000018">
    <property type="protein sequence ID" value="PIU03296.1"/>
    <property type="molecule type" value="Genomic_DNA"/>
</dbReference>
<dbReference type="GO" id="GO:0070180">
    <property type="term" value="F:large ribosomal subunit rRNA binding"/>
    <property type="evidence" value="ECO:0007669"/>
    <property type="project" value="UniProtKB-UniRule"/>
</dbReference>
<dbReference type="InterPro" id="IPR022973">
    <property type="entry name" value="Ribosomal_uL10_bac"/>
</dbReference>
<comment type="caution">
    <text evidence="6">The sequence shown here is derived from an EMBL/GenBank/DDBJ whole genome shotgun (WGS) entry which is preliminary data.</text>
</comment>
<dbReference type="GO" id="GO:1990904">
    <property type="term" value="C:ribonucleoprotein complex"/>
    <property type="evidence" value="ECO:0007669"/>
    <property type="project" value="UniProtKB-KW"/>
</dbReference>
<comment type="subunit">
    <text evidence="5">Part of the ribosomal stalk of the 50S ribosomal subunit. The N-terminus interacts with L11 and the large rRNA to form the base of the stalk. The C-terminus forms an elongated spine to which L12 dimers bind in a sequential fashion forming a multimeric L10(L12)X complex.</text>
</comment>
<sequence length="171" mass="18599">MKKQDKVLAVQELTEKLKTAKSVVIADYRGLKVSQISDLRNAVKKAGGEIMVVKNTLVTRALTEAKLPIPQDALKGPTAITLSFEDEIAPIKAIQNYIKLNALPAFKAGIWNNAIITAADLEKLAGLPQKNELIAKLLGQLSAPMQNLLYVLTANQQKLVFVLSQLKGVNN</sequence>
<dbReference type="GO" id="GO:0005840">
    <property type="term" value="C:ribosome"/>
    <property type="evidence" value="ECO:0007669"/>
    <property type="project" value="UniProtKB-KW"/>
</dbReference>
<dbReference type="HAMAP" id="MF_00362">
    <property type="entry name" value="Ribosomal_uL10"/>
    <property type="match status" value="1"/>
</dbReference>
<evidence type="ECO:0000256" key="3">
    <source>
        <dbReference type="ARBA" id="ARBA00023274"/>
    </source>
</evidence>
<dbReference type="Gene3D" id="6.10.250.290">
    <property type="match status" value="1"/>
</dbReference>
<evidence type="ECO:0000256" key="2">
    <source>
        <dbReference type="ARBA" id="ARBA00022980"/>
    </source>
</evidence>
<dbReference type="InterPro" id="IPR047865">
    <property type="entry name" value="Ribosomal_uL10_bac_type"/>
</dbReference>
<gene>
    <name evidence="5 6" type="primary">rplJ</name>
    <name evidence="6" type="ORF">COT44_03665</name>
</gene>
<dbReference type="CDD" id="cd05797">
    <property type="entry name" value="Ribosomal_L10"/>
    <property type="match status" value="1"/>
</dbReference>
<evidence type="ECO:0000256" key="4">
    <source>
        <dbReference type="ARBA" id="ARBA00035202"/>
    </source>
</evidence>
<dbReference type="SUPFAM" id="SSF160369">
    <property type="entry name" value="Ribosomal protein L10-like"/>
    <property type="match status" value="1"/>
</dbReference>
<protein>
    <recommendedName>
        <fullName evidence="4 5">Large ribosomal subunit protein uL10</fullName>
    </recommendedName>
</protein>
<dbReference type="PANTHER" id="PTHR11560">
    <property type="entry name" value="39S RIBOSOMAL PROTEIN L10, MITOCHONDRIAL"/>
    <property type="match status" value="1"/>
</dbReference>
<dbReference type="NCBIfam" id="NF000955">
    <property type="entry name" value="PRK00099.1-1"/>
    <property type="match status" value="1"/>
</dbReference>
<comment type="similarity">
    <text evidence="1 5">Belongs to the universal ribosomal protein uL10 family.</text>
</comment>
<dbReference type="AlphaFoldDB" id="A0A2M6XCD2"/>
<dbReference type="Proteomes" id="UP000228996">
    <property type="component" value="Unassembled WGS sequence"/>
</dbReference>
<dbReference type="GO" id="GO:0006412">
    <property type="term" value="P:translation"/>
    <property type="evidence" value="ECO:0007669"/>
    <property type="project" value="UniProtKB-UniRule"/>
</dbReference>
<evidence type="ECO:0000256" key="5">
    <source>
        <dbReference type="HAMAP-Rule" id="MF_00362"/>
    </source>
</evidence>
<keyword evidence="5" id="KW-0694">RNA-binding</keyword>
<reference evidence="7" key="1">
    <citation type="submission" date="2017-09" db="EMBL/GenBank/DDBJ databases">
        <title>Depth-based differentiation of microbial function through sediment-hosted aquifers and enrichment of novel symbionts in the deep terrestrial subsurface.</title>
        <authorList>
            <person name="Probst A.J."/>
            <person name="Ladd B."/>
            <person name="Jarett J.K."/>
            <person name="Geller-Mcgrath D.E."/>
            <person name="Sieber C.M.K."/>
            <person name="Emerson J.B."/>
            <person name="Anantharaman K."/>
            <person name="Thomas B.C."/>
            <person name="Malmstrom R."/>
            <person name="Stieglmeier M."/>
            <person name="Klingl A."/>
            <person name="Woyke T."/>
            <person name="Ryan C.M."/>
            <person name="Banfield J.F."/>
        </authorList>
    </citation>
    <scope>NUCLEOTIDE SEQUENCE [LARGE SCALE GENOMIC DNA]</scope>
</reference>
<dbReference type="InterPro" id="IPR001790">
    <property type="entry name" value="Ribosomal_uL10"/>
</dbReference>
<name>A0A2M6XCD2_9BACT</name>
<keyword evidence="5" id="KW-0699">rRNA-binding</keyword>
<keyword evidence="3 5" id="KW-0687">Ribonucleoprotein</keyword>
<dbReference type="InterPro" id="IPR043141">
    <property type="entry name" value="Ribosomal_uL10-like_sf"/>
</dbReference>
<proteinExistence type="inferred from homology"/>
<keyword evidence="2 5" id="KW-0689">Ribosomal protein</keyword>